<name>A0A1I4MLA4_9RHOB</name>
<feature type="region of interest" description="Disordered" evidence="1">
    <location>
        <begin position="152"/>
        <end position="183"/>
    </location>
</feature>
<protein>
    <submittedName>
        <fullName evidence="2">Uncharacterized protein</fullName>
    </submittedName>
</protein>
<dbReference type="STRING" id="254406.SAMN04488042_103132"/>
<dbReference type="Proteomes" id="UP000199144">
    <property type="component" value="Unassembled WGS sequence"/>
</dbReference>
<reference evidence="2 3" key="1">
    <citation type="submission" date="2016-10" db="EMBL/GenBank/DDBJ databases">
        <authorList>
            <person name="de Groot N.N."/>
        </authorList>
    </citation>
    <scope>NUCLEOTIDE SEQUENCE [LARGE SCALE GENOMIC DNA]</scope>
    <source>
        <strain evidence="2 3">DSM 15283</strain>
    </source>
</reference>
<evidence type="ECO:0000313" key="2">
    <source>
        <dbReference type="EMBL" id="SFM03827.1"/>
    </source>
</evidence>
<evidence type="ECO:0000313" key="3">
    <source>
        <dbReference type="Proteomes" id="UP000199144"/>
    </source>
</evidence>
<keyword evidence="3" id="KW-1185">Reference proteome</keyword>
<sequence length="183" mass="19975">MSFGFGLRRDSVALGSSTVAAVAFGSHFRSRRNVAYLLAWSRNAVKINVRFVFSFLRASWYTLRSATSLRATFCNAAADTKGSNLPFAAHCINIGYPPKQVLPFQMHSRFWPIPEHQAPPMSVLGCLVGTVSNDLPLLIQTPGMATGIVAMPKPSNLTPPRPRLPSPCAPISAPSRPLDDWPR</sequence>
<proteinExistence type="predicted"/>
<dbReference type="EMBL" id="FOTQ01000003">
    <property type="protein sequence ID" value="SFM03827.1"/>
    <property type="molecule type" value="Genomic_DNA"/>
</dbReference>
<gene>
    <name evidence="2" type="ORF">SAMN04488042_103132</name>
</gene>
<accession>A0A1I4MLA4</accession>
<feature type="compositionally biased region" description="Pro residues" evidence="1">
    <location>
        <begin position="157"/>
        <end position="168"/>
    </location>
</feature>
<evidence type="ECO:0000256" key="1">
    <source>
        <dbReference type="SAM" id="MobiDB-lite"/>
    </source>
</evidence>
<dbReference type="AlphaFoldDB" id="A0A1I4MLA4"/>
<organism evidence="2 3">
    <name type="scientific">Shimia aestuarii</name>
    <dbReference type="NCBI Taxonomy" id="254406"/>
    <lineage>
        <taxon>Bacteria</taxon>
        <taxon>Pseudomonadati</taxon>
        <taxon>Pseudomonadota</taxon>
        <taxon>Alphaproteobacteria</taxon>
        <taxon>Rhodobacterales</taxon>
        <taxon>Roseobacteraceae</taxon>
    </lineage>
</organism>